<reference evidence="3 4" key="1">
    <citation type="submission" date="2018-10" db="EMBL/GenBank/DDBJ databases">
        <title>Phylogenomics of Brevibacillus.</title>
        <authorList>
            <person name="Dunlap C."/>
        </authorList>
    </citation>
    <scope>NUCLEOTIDE SEQUENCE [LARGE SCALE GENOMIC DNA]</scope>
    <source>
        <strain evidence="3 4">JCM 15774</strain>
    </source>
</reference>
<evidence type="ECO:0000256" key="1">
    <source>
        <dbReference type="SAM" id="MobiDB-lite"/>
    </source>
</evidence>
<keyword evidence="4" id="KW-1185">Reference proteome</keyword>
<keyword evidence="2" id="KW-0732">Signal</keyword>
<sequence>MKTKAVSLFLLLPLLFAFVCVPMAQAKTEDESIEEVLDMDRQLIHLQTTMQFLEAVANKKGDQKLAKQMAKKSASLSKRNKELHVTPKDKNRKAHQQKIKKQLLTQKGNIKSLKSDYEKQISSYWKQLMPSFIDQGQAAPASLTRSAITTMAATTIAADAVIDPFEPNNNENESYPITVGNLYDSKISTLDDQDFYRFNSGALTGTLTVKLDVPADKDYDMVVMENLDTTVGFGMTSGQGKDESVSFQVKPNTNYYIAIFSFNDFSTTENYHLSLSKVTAVLNLTSPIDISLPMGEIPAYRFSAPVAGTYRFYTEPYGGFGAPFDTFLAIFSDEQMANMVGFNDDVAQDNLLSEMKVPMTQGQTYFVYVSSAEQAGVHTRLTVSLDPSATVASSLLHESSANDGSMTEKQIITLSNGVFASDVANSVTVQSLPAGLQPVITRNSNTQLTLQLTGKAVEHESKHRIEGITVTIPKGKVVGALSNVVSSPFGIAFTDTEAIVRDVPQDLNVAAGQKTILKLTAPFSGPYELSTTYYNGATGEGTSNTVLSLYEDYGQTRLIASNDDGDTPPFSKMNASLKSGQDYYVVLSGAAGGSAHARLSVRYLGMEYIYNAKGQLVQTKQNGVVLTEWIYDGNGNVIQKIVHE</sequence>
<comment type="caution">
    <text evidence="3">The sequence shown here is derived from an EMBL/GenBank/DDBJ whole genome shotgun (WGS) entry which is preliminary data.</text>
</comment>
<dbReference type="Gene3D" id="2.60.120.380">
    <property type="match status" value="1"/>
</dbReference>
<dbReference type="EMBL" id="RHHU01000003">
    <property type="protein sequence ID" value="RNB88788.1"/>
    <property type="molecule type" value="Genomic_DNA"/>
</dbReference>
<proteinExistence type="predicted"/>
<gene>
    <name evidence="3" type="ORF">EDM59_06690</name>
</gene>
<accession>A0A3M8DL65</accession>
<protein>
    <submittedName>
        <fullName evidence="3">Uncharacterized protein</fullName>
    </submittedName>
</protein>
<dbReference type="Proteomes" id="UP000269573">
    <property type="component" value="Unassembled WGS sequence"/>
</dbReference>
<evidence type="ECO:0000313" key="3">
    <source>
        <dbReference type="EMBL" id="RNB88788.1"/>
    </source>
</evidence>
<organism evidence="3 4">
    <name type="scientific">Brevibacillus nitrificans</name>
    <dbReference type="NCBI Taxonomy" id="651560"/>
    <lineage>
        <taxon>Bacteria</taxon>
        <taxon>Bacillati</taxon>
        <taxon>Bacillota</taxon>
        <taxon>Bacilli</taxon>
        <taxon>Bacillales</taxon>
        <taxon>Paenibacillaceae</taxon>
        <taxon>Brevibacillus</taxon>
    </lineage>
</organism>
<dbReference type="AlphaFoldDB" id="A0A3M8DL65"/>
<dbReference type="RefSeq" id="WP_122922886.1">
    <property type="nucleotide sequence ID" value="NZ_RHHU01000003.1"/>
</dbReference>
<feature type="signal peptide" evidence="2">
    <location>
        <begin position="1"/>
        <end position="26"/>
    </location>
</feature>
<dbReference type="SUPFAM" id="SSF89260">
    <property type="entry name" value="Collagen-binding domain"/>
    <property type="match status" value="1"/>
</dbReference>
<feature type="region of interest" description="Disordered" evidence="1">
    <location>
        <begin position="70"/>
        <end position="97"/>
    </location>
</feature>
<feature type="compositionally biased region" description="Basic and acidic residues" evidence="1">
    <location>
        <begin position="79"/>
        <end position="89"/>
    </location>
</feature>
<evidence type="ECO:0000313" key="4">
    <source>
        <dbReference type="Proteomes" id="UP000269573"/>
    </source>
</evidence>
<name>A0A3M8DL65_9BACL</name>
<feature type="chain" id="PRO_5018127364" evidence="2">
    <location>
        <begin position="27"/>
        <end position="644"/>
    </location>
</feature>
<evidence type="ECO:0000256" key="2">
    <source>
        <dbReference type="SAM" id="SignalP"/>
    </source>
</evidence>